<sequence>MVTATVVGTTAVATTAVKTTAKVTTATVATTGKVTAAAITSSGDVAALSMESAARLARTGMVVLVDGSSGAITELPWKEGLELYQAAQAGSLRDGLKAARIFRDRKVIKAAFKKAVDRKLRLNSGDVVELLR</sequence>
<dbReference type="AlphaFoldDB" id="A0A4Q1C749"/>
<proteinExistence type="predicted"/>
<dbReference type="OrthoDB" id="9926200at2"/>
<organism evidence="1 2">
    <name type="scientific">Oleiharenicola lentus</name>
    <dbReference type="NCBI Taxonomy" id="2508720"/>
    <lineage>
        <taxon>Bacteria</taxon>
        <taxon>Pseudomonadati</taxon>
        <taxon>Verrucomicrobiota</taxon>
        <taxon>Opitutia</taxon>
        <taxon>Opitutales</taxon>
        <taxon>Opitutaceae</taxon>
        <taxon>Oleiharenicola</taxon>
    </lineage>
</organism>
<name>A0A4Q1C749_9BACT</name>
<protein>
    <submittedName>
        <fullName evidence="1">Uncharacterized protein</fullName>
    </submittedName>
</protein>
<evidence type="ECO:0000313" key="2">
    <source>
        <dbReference type="Proteomes" id="UP000290218"/>
    </source>
</evidence>
<gene>
    <name evidence="1" type="ORF">ESB00_02130</name>
</gene>
<dbReference type="RefSeq" id="WP_129046078.1">
    <property type="nucleotide sequence ID" value="NZ_SDHX01000001.1"/>
</dbReference>
<evidence type="ECO:0000313" key="1">
    <source>
        <dbReference type="EMBL" id="RXK54714.1"/>
    </source>
</evidence>
<keyword evidence="2" id="KW-1185">Reference proteome</keyword>
<accession>A0A4Q1C749</accession>
<dbReference type="Proteomes" id="UP000290218">
    <property type="component" value="Unassembled WGS sequence"/>
</dbReference>
<comment type="caution">
    <text evidence="1">The sequence shown here is derived from an EMBL/GenBank/DDBJ whole genome shotgun (WGS) entry which is preliminary data.</text>
</comment>
<dbReference type="EMBL" id="SDHX01000001">
    <property type="protein sequence ID" value="RXK54714.1"/>
    <property type="molecule type" value="Genomic_DNA"/>
</dbReference>
<reference evidence="1 2" key="1">
    <citation type="submission" date="2019-01" db="EMBL/GenBank/DDBJ databases">
        <title>Lacunisphaera sp. strain TWA-58.</title>
        <authorList>
            <person name="Chen W.-M."/>
        </authorList>
    </citation>
    <scope>NUCLEOTIDE SEQUENCE [LARGE SCALE GENOMIC DNA]</scope>
    <source>
        <strain evidence="1 2">TWA-58</strain>
    </source>
</reference>